<protein>
    <submittedName>
        <fullName evidence="2">GT-D fold domain-containing glycosyltransferase</fullName>
    </submittedName>
</protein>
<sequence length="254" mass="29262">MKYLDYNYENHIMLSHQVLKLIDMSMLQKKGFSLARFGIGEITYLTNKASAILVQQFEHYKSYAGMTCSLDEMRRQLIQALKSTDIAGLIPASRLDFWGEITQDVLRDLQFMPPKICCAWVMHDLVNKEMFWEWIRGKKIVLVGRRSEHAKPLFEKRRVQVVDTVKLEGYQELDKVQNYLVQSADWEVALISAGIPATILAPRIAKATGKVAIDFGHAIDILLDGENFNHFQRVQEWNDQYTDSDEYGRADNPG</sequence>
<proteinExistence type="predicted"/>
<keyword evidence="3" id="KW-1185">Reference proteome</keyword>
<dbReference type="NCBIfam" id="NF040628">
    <property type="entry name" value="GT-D_rel"/>
    <property type="match status" value="1"/>
</dbReference>
<dbReference type="Proteomes" id="UP001589609">
    <property type="component" value="Unassembled WGS sequence"/>
</dbReference>
<reference evidence="2 3" key="1">
    <citation type="submission" date="2024-09" db="EMBL/GenBank/DDBJ databases">
        <authorList>
            <person name="Sun Q."/>
            <person name="Mori K."/>
        </authorList>
    </citation>
    <scope>NUCLEOTIDE SEQUENCE [LARGE SCALE GENOMIC DNA]</scope>
    <source>
        <strain evidence="2 3">JCM 11201</strain>
    </source>
</reference>
<evidence type="ECO:0000259" key="1">
    <source>
        <dbReference type="Pfam" id="PF22882"/>
    </source>
</evidence>
<dbReference type="Pfam" id="PF22882">
    <property type="entry name" value="GT-D-like"/>
    <property type="match status" value="1"/>
</dbReference>
<organism evidence="2 3">
    <name type="scientific">Ectobacillus funiculus</name>
    <dbReference type="NCBI Taxonomy" id="137993"/>
    <lineage>
        <taxon>Bacteria</taxon>
        <taxon>Bacillati</taxon>
        <taxon>Bacillota</taxon>
        <taxon>Bacilli</taxon>
        <taxon>Bacillales</taxon>
        <taxon>Bacillaceae</taxon>
        <taxon>Ectobacillus</taxon>
    </lineage>
</organism>
<dbReference type="EMBL" id="JBHMAF010000097">
    <property type="protein sequence ID" value="MFB9759828.1"/>
    <property type="molecule type" value="Genomic_DNA"/>
</dbReference>
<dbReference type="RefSeq" id="WP_379950161.1">
    <property type="nucleotide sequence ID" value="NZ_JBHMAF010000097.1"/>
</dbReference>
<dbReference type="InterPro" id="IPR055171">
    <property type="entry name" value="GT-D-like"/>
</dbReference>
<evidence type="ECO:0000313" key="3">
    <source>
        <dbReference type="Proteomes" id="UP001589609"/>
    </source>
</evidence>
<evidence type="ECO:0000313" key="2">
    <source>
        <dbReference type="EMBL" id="MFB9759828.1"/>
    </source>
</evidence>
<feature type="domain" description="GT-D fold-like" evidence="1">
    <location>
        <begin position="15"/>
        <end position="221"/>
    </location>
</feature>
<comment type="caution">
    <text evidence="2">The sequence shown here is derived from an EMBL/GenBank/DDBJ whole genome shotgun (WGS) entry which is preliminary data.</text>
</comment>
<gene>
    <name evidence="2" type="ORF">ACFFMS_15630</name>
</gene>
<accession>A0ABV5WGT9</accession>
<dbReference type="InterPro" id="IPR049785">
    <property type="entry name" value="GT-D-like_firm"/>
</dbReference>
<name>A0ABV5WGT9_9BACI</name>